<feature type="transmembrane region" description="Helical" evidence="5">
    <location>
        <begin position="99"/>
        <end position="118"/>
    </location>
</feature>
<dbReference type="InterPro" id="IPR032808">
    <property type="entry name" value="DoxX"/>
</dbReference>
<keyword evidence="2 5" id="KW-0812">Transmembrane</keyword>
<evidence type="ECO:0000256" key="3">
    <source>
        <dbReference type="ARBA" id="ARBA00022989"/>
    </source>
</evidence>
<feature type="transmembrane region" description="Helical" evidence="5">
    <location>
        <begin position="48"/>
        <end position="68"/>
    </location>
</feature>
<comment type="caution">
    <text evidence="6">The sequence shown here is derived from an EMBL/GenBank/DDBJ whole genome shotgun (WGS) entry which is preliminary data.</text>
</comment>
<evidence type="ECO:0000313" key="6">
    <source>
        <dbReference type="EMBL" id="MBP0903739.1"/>
    </source>
</evidence>
<evidence type="ECO:0000313" key="7">
    <source>
        <dbReference type="Proteomes" id="UP000670776"/>
    </source>
</evidence>
<comment type="subcellular location">
    <subcellularLocation>
        <location evidence="1">Membrane</location>
        <topology evidence="1">Multi-pass membrane protein</topology>
    </subcellularLocation>
</comment>
<feature type="transmembrane region" description="Helical" evidence="5">
    <location>
        <begin position="9"/>
        <end position="28"/>
    </location>
</feature>
<dbReference type="Proteomes" id="UP000670776">
    <property type="component" value="Unassembled WGS sequence"/>
</dbReference>
<dbReference type="PIRSF" id="PIRSF030066">
    <property type="entry name" value="UCP030066"/>
    <property type="match status" value="1"/>
</dbReference>
<dbReference type="EMBL" id="JAGJCB010000005">
    <property type="protein sequence ID" value="MBP0903739.1"/>
    <property type="molecule type" value="Genomic_DNA"/>
</dbReference>
<organism evidence="6 7">
    <name type="scientific">Mariniflexile gromovii</name>
    <dbReference type="NCBI Taxonomy" id="362523"/>
    <lineage>
        <taxon>Bacteria</taxon>
        <taxon>Pseudomonadati</taxon>
        <taxon>Bacteroidota</taxon>
        <taxon>Flavobacteriia</taxon>
        <taxon>Flavobacteriales</taxon>
        <taxon>Flavobacteriaceae</taxon>
        <taxon>Mariniflexile</taxon>
    </lineage>
</organism>
<reference evidence="6 7" key="1">
    <citation type="submission" date="2021-04" db="EMBL/GenBank/DDBJ databases">
        <title>Mariniflexile gromovii gen. nov., sp. nov., a gliding bacterium isolated from the sea urchin Strongylocentrotus intermedius.</title>
        <authorList>
            <person name="Ko S."/>
            <person name="Le V."/>
            <person name="Ahn C.-Y."/>
            <person name="Oh H.-M."/>
        </authorList>
    </citation>
    <scope>NUCLEOTIDE SEQUENCE [LARGE SCALE GENOMIC DNA]</scope>
    <source>
        <strain evidence="6 7">KCTC 12570</strain>
    </source>
</reference>
<accession>A0ABS4BT20</accession>
<proteinExistence type="predicted"/>
<evidence type="ECO:0000256" key="2">
    <source>
        <dbReference type="ARBA" id="ARBA00022692"/>
    </source>
</evidence>
<name>A0ABS4BT20_9FLAO</name>
<dbReference type="InterPro" id="IPR016944">
    <property type="entry name" value="UCP030066"/>
</dbReference>
<keyword evidence="7" id="KW-1185">Reference proteome</keyword>
<sequence>MKTTKKNKIIFWIATIIIFLFEGVMPALTSQTELAKEGINHLGYPQYFGHVLVIFKVLGVLVLVIPQIPKRLKEWAYAGFVFDFLFACISHWAVDGFGFQTIFPLIILAILMVSYVYYHKLNSVNLMNS</sequence>
<evidence type="ECO:0000256" key="4">
    <source>
        <dbReference type="ARBA" id="ARBA00023136"/>
    </source>
</evidence>
<feature type="transmembrane region" description="Helical" evidence="5">
    <location>
        <begin position="75"/>
        <end position="93"/>
    </location>
</feature>
<keyword evidence="4 5" id="KW-0472">Membrane</keyword>
<dbReference type="Pfam" id="PF13564">
    <property type="entry name" value="DoxX_2"/>
    <property type="match status" value="1"/>
</dbReference>
<dbReference type="RefSeq" id="WP_209654269.1">
    <property type="nucleotide sequence ID" value="NZ_JAGJCB010000005.1"/>
</dbReference>
<protein>
    <submittedName>
        <fullName evidence="6">DoxX family protein</fullName>
    </submittedName>
</protein>
<keyword evidence="3 5" id="KW-1133">Transmembrane helix</keyword>
<evidence type="ECO:0000256" key="1">
    <source>
        <dbReference type="ARBA" id="ARBA00004141"/>
    </source>
</evidence>
<gene>
    <name evidence="6" type="ORF">J8H85_07850</name>
</gene>
<evidence type="ECO:0000256" key="5">
    <source>
        <dbReference type="SAM" id="Phobius"/>
    </source>
</evidence>